<feature type="domain" description="CzcB-like barrel-sandwich hybrid" evidence="4">
    <location>
        <begin position="82"/>
        <end position="227"/>
    </location>
</feature>
<dbReference type="Pfam" id="PF25954">
    <property type="entry name" value="Beta-barrel_RND_2"/>
    <property type="match status" value="1"/>
</dbReference>
<comment type="similarity">
    <text evidence="1">Belongs to the membrane fusion protein (MFP) (TC 8.A.1) family.</text>
</comment>
<dbReference type="KEGG" id="hws:RNZ46_13330"/>
<feature type="domain" description="CusB-like beta-barrel" evidence="3">
    <location>
        <begin position="233"/>
        <end position="307"/>
    </location>
</feature>
<evidence type="ECO:0000259" key="4">
    <source>
        <dbReference type="Pfam" id="PF25973"/>
    </source>
</evidence>
<dbReference type="RefSeq" id="WP_316982661.1">
    <property type="nucleotide sequence ID" value="NZ_CP136521.1"/>
</dbReference>
<dbReference type="GO" id="GO:0016020">
    <property type="term" value="C:membrane"/>
    <property type="evidence" value="ECO:0007669"/>
    <property type="project" value="InterPro"/>
</dbReference>
<dbReference type="InterPro" id="IPR051909">
    <property type="entry name" value="MFP_Cation_Efflux"/>
</dbReference>
<dbReference type="InterPro" id="IPR006143">
    <property type="entry name" value="RND_pump_MFP"/>
</dbReference>
<evidence type="ECO:0000313" key="6">
    <source>
        <dbReference type="Proteomes" id="UP001302486"/>
    </source>
</evidence>
<dbReference type="SUPFAM" id="SSF111369">
    <property type="entry name" value="HlyD-like secretion proteins"/>
    <property type="match status" value="1"/>
</dbReference>
<name>A0AA97EK76_9FLAO</name>
<dbReference type="NCBIfam" id="TIGR01730">
    <property type="entry name" value="RND_mfp"/>
    <property type="match status" value="1"/>
</dbReference>
<dbReference type="Gene3D" id="2.40.50.100">
    <property type="match status" value="2"/>
</dbReference>
<dbReference type="EMBL" id="CP136521">
    <property type="protein sequence ID" value="WOD42971.1"/>
    <property type="molecule type" value="Genomic_DNA"/>
</dbReference>
<dbReference type="GO" id="GO:0022857">
    <property type="term" value="F:transmembrane transporter activity"/>
    <property type="evidence" value="ECO:0007669"/>
    <property type="project" value="InterPro"/>
</dbReference>
<accession>A0AA97EK76</accession>
<dbReference type="GO" id="GO:0015679">
    <property type="term" value="P:plasma membrane copper ion transport"/>
    <property type="evidence" value="ECO:0007669"/>
    <property type="project" value="TreeGrafter"/>
</dbReference>
<dbReference type="GO" id="GO:0060003">
    <property type="term" value="P:copper ion export"/>
    <property type="evidence" value="ECO:0007669"/>
    <property type="project" value="TreeGrafter"/>
</dbReference>
<evidence type="ECO:0000313" key="5">
    <source>
        <dbReference type="EMBL" id="WOD42971.1"/>
    </source>
</evidence>
<proteinExistence type="inferred from homology"/>
<sequence length="381" mass="42714">MKHIIYKIFILSSIFTLFNCGQKSSQQIEMEFEENAMKNENIQVTQAQFEQRKMTLGNLEEKPFPTVVNVNGMIDVPPANRAVVSATMGGYIKTTPWLIGDKVRKGQVLVSIENPEFVAIQQQYMEINEQLTYLKAEYDRQVTMKAENITSQKSFLKAESDYKTAVATHTGLDKQLRMLNISPSKVRDGEICSVVNIHAPVSGSITKMNVTKGAYVSPATEILEIIDNKHIQLELSVYEKDIMKVKKGQHIDFKIPEISSENFKATVFLVGTSIQDNRTIKVHAQIENEAENTFLTGMFVEAAIVTESTSAKALPSESVIEVDGEHYVLVLNKKEGDSYYFSQEKVEVKESYDGYSKIENADSFAENTRFLTKGAFGLLGG</sequence>
<evidence type="ECO:0000259" key="3">
    <source>
        <dbReference type="Pfam" id="PF25954"/>
    </source>
</evidence>
<protein>
    <submittedName>
        <fullName evidence="5">Efflux RND transporter periplasmic adaptor subunit</fullName>
    </submittedName>
</protein>
<dbReference type="Gene3D" id="2.40.30.170">
    <property type="match status" value="1"/>
</dbReference>
<dbReference type="InterPro" id="IPR058792">
    <property type="entry name" value="Beta-barrel_RND_2"/>
</dbReference>
<dbReference type="GO" id="GO:0030313">
    <property type="term" value="C:cell envelope"/>
    <property type="evidence" value="ECO:0007669"/>
    <property type="project" value="TreeGrafter"/>
</dbReference>
<gene>
    <name evidence="5" type="ORF">RNZ46_13330</name>
</gene>
<evidence type="ECO:0000256" key="2">
    <source>
        <dbReference type="ARBA" id="ARBA00022448"/>
    </source>
</evidence>
<reference evidence="6" key="1">
    <citation type="submission" date="2024-06" db="EMBL/GenBank/DDBJ databases">
        <title>Hwangdonia haimaensis gen. nov., sp. nov., a member of the family Flavobacteriaceae isolated from the haima cold seep.</title>
        <authorList>
            <person name="Li J."/>
        </authorList>
    </citation>
    <scope>NUCLEOTIDE SEQUENCE [LARGE SCALE GENOMIC DNA]</scope>
    <source>
        <strain evidence="6">SCSIO 19198</strain>
    </source>
</reference>
<organism evidence="5 6">
    <name type="scientific">Hwangdonia lutea</name>
    <dbReference type="NCBI Taxonomy" id="3075823"/>
    <lineage>
        <taxon>Bacteria</taxon>
        <taxon>Pseudomonadati</taxon>
        <taxon>Bacteroidota</taxon>
        <taxon>Flavobacteriia</taxon>
        <taxon>Flavobacteriales</taxon>
        <taxon>Flavobacteriaceae</taxon>
        <taxon>Hwangdonia</taxon>
    </lineage>
</organism>
<keyword evidence="6" id="KW-1185">Reference proteome</keyword>
<dbReference type="Proteomes" id="UP001302486">
    <property type="component" value="Chromosome"/>
</dbReference>
<dbReference type="PANTHER" id="PTHR30097">
    <property type="entry name" value="CATION EFFLUX SYSTEM PROTEIN CUSB"/>
    <property type="match status" value="1"/>
</dbReference>
<dbReference type="InterPro" id="IPR058647">
    <property type="entry name" value="BSH_CzcB-like"/>
</dbReference>
<dbReference type="AlphaFoldDB" id="A0AA97EK76"/>
<keyword evidence="2" id="KW-0813">Transport</keyword>
<dbReference type="Pfam" id="PF25973">
    <property type="entry name" value="BSH_CzcB"/>
    <property type="match status" value="1"/>
</dbReference>
<dbReference type="PANTHER" id="PTHR30097:SF4">
    <property type="entry name" value="SLR6042 PROTEIN"/>
    <property type="match status" value="1"/>
</dbReference>
<evidence type="ECO:0000256" key="1">
    <source>
        <dbReference type="ARBA" id="ARBA00009477"/>
    </source>
</evidence>